<dbReference type="RefSeq" id="WP_419467509.1">
    <property type="nucleotide sequence ID" value="NZ_AP024563.1"/>
</dbReference>
<evidence type="ECO:0000256" key="1">
    <source>
        <dbReference type="ARBA" id="ARBA00001970"/>
    </source>
</evidence>
<evidence type="ECO:0000256" key="4">
    <source>
        <dbReference type="ARBA" id="ARBA00022723"/>
    </source>
</evidence>
<evidence type="ECO:0000313" key="8">
    <source>
        <dbReference type="Proteomes" id="UP000680679"/>
    </source>
</evidence>
<accession>A0ABM7QKI0</accession>
<evidence type="ECO:0000313" key="7">
    <source>
        <dbReference type="EMBL" id="BCU06265.1"/>
    </source>
</evidence>
<name>A0ABM7QKI0_9GAMM</name>
<dbReference type="PANTHER" id="PTHR30555:SF6">
    <property type="entry name" value="CATALASE-PEROXIDASE"/>
    <property type="match status" value="1"/>
</dbReference>
<sequence length="72" mass="8061">MDKNTTTTAGQCPVMHGGNTAAGSSNMDWWPKALNLDILHQHDTKTNPLDPDFDYRASKASPIRSRRRMMCV</sequence>
<organism evidence="7 8">
    <name type="scientific">Allochromatium tepidum</name>
    <dbReference type="NCBI Taxonomy" id="553982"/>
    <lineage>
        <taxon>Bacteria</taxon>
        <taxon>Pseudomonadati</taxon>
        <taxon>Pseudomonadota</taxon>
        <taxon>Gammaproteobacteria</taxon>
        <taxon>Chromatiales</taxon>
        <taxon>Chromatiaceae</taxon>
        <taxon>Allochromatium</taxon>
    </lineage>
</organism>
<evidence type="ECO:0000256" key="2">
    <source>
        <dbReference type="ARBA" id="ARBA00022559"/>
    </source>
</evidence>
<evidence type="ECO:0008006" key="9">
    <source>
        <dbReference type="Google" id="ProtNLM"/>
    </source>
</evidence>
<reference evidence="7 8" key="1">
    <citation type="submission" date="2021-04" db="EMBL/GenBank/DDBJ databases">
        <title>Complete genome sequencing of Allochromatium tepidum strain NZ.</title>
        <authorList>
            <person name="Tsukatani Y."/>
            <person name="Mori H."/>
        </authorList>
    </citation>
    <scope>NUCLEOTIDE SEQUENCE [LARGE SCALE GENOMIC DNA]</scope>
    <source>
        <strain evidence="7 8">NZ</strain>
    </source>
</reference>
<gene>
    <name evidence="7" type="ORF">Atep_09420</name>
</gene>
<dbReference type="PANTHER" id="PTHR30555">
    <property type="entry name" value="HYDROPEROXIDASE I, BIFUNCTIONAL CATALASE-PEROXIDASE"/>
    <property type="match status" value="1"/>
</dbReference>
<evidence type="ECO:0000256" key="5">
    <source>
        <dbReference type="ARBA" id="ARBA00023002"/>
    </source>
</evidence>
<dbReference type="InterPro" id="IPR000763">
    <property type="entry name" value="Catalase_peroxidase"/>
</dbReference>
<evidence type="ECO:0000256" key="6">
    <source>
        <dbReference type="ARBA" id="ARBA00023004"/>
    </source>
</evidence>
<keyword evidence="6" id="KW-0408">Iron</keyword>
<dbReference type="Gene3D" id="1.10.520.10">
    <property type="match status" value="1"/>
</dbReference>
<evidence type="ECO:0000256" key="3">
    <source>
        <dbReference type="ARBA" id="ARBA00022617"/>
    </source>
</evidence>
<keyword evidence="2" id="KW-0575">Peroxidase</keyword>
<keyword evidence="4" id="KW-0479">Metal-binding</keyword>
<proteinExistence type="predicted"/>
<keyword evidence="8" id="KW-1185">Reference proteome</keyword>
<protein>
    <recommendedName>
        <fullName evidence="9">Catalase-peroxidase</fullName>
    </recommendedName>
</protein>
<dbReference type="Proteomes" id="UP000680679">
    <property type="component" value="Chromosome"/>
</dbReference>
<keyword evidence="3" id="KW-0349">Heme</keyword>
<dbReference type="EMBL" id="AP024563">
    <property type="protein sequence ID" value="BCU06265.1"/>
    <property type="molecule type" value="Genomic_DNA"/>
</dbReference>
<keyword evidence="5" id="KW-0560">Oxidoreductase</keyword>
<comment type="cofactor">
    <cofactor evidence="1">
        <name>heme b</name>
        <dbReference type="ChEBI" id="CHEBI:60344"/>
    </cofactor>
</comment>